<protein>
    <recommendedName>
        <fullName evidence="7">Cadherin Y-type LIR-motif domain-containing protein</fullName>
    </recommendedName>
</protein>
<dbReference type="PRINTS" id="PR01819">
    <property type="entry name" value="DESMOGLEIN"/>
</dbReference>
<evidence type="ECO:0000259" key="7">
    <source>
        <dbReference type="Pfam" id="PF01049"/>
    </source>
</evidence>
<evidence type="ECO:0000256" key="5">
    <source>
        <dbReference type="ARBA" id="ARBA00023180"/>
    </source>
</evidence>
<keyword evidence="4" id="KW-1133">Transmembrane helix</keyword>
<dbReference type="AlphaFoldDB" id="A0A8C3AIL2"/>
<name>A0A8C3AIL2_CYCLU</name>
<evidence type="ECO:0000256" key="3">
    <source>
        <dbReference type="ARBA" id="ARBA00022692"/>
    </source>
</evidence>
<dbReference type="GeneTree" id="ENSGT01030000234624"/>
<reference evidence="8" key="2">
    <citation type="submission" date="2025-09" db="UniProtKB">
        <authorList>
            <consortium name="Ensembl"/>
        </authorList>
    </citation>
    <scope>IDENTIFICATION</scope>
</reference>
<keyword evidence="3" id="KW-0812">Transmembrane</keyword>
<evidence type="ECO:0000256" key="6">
    <source>
        <dbReference type="SAM" id="MobiDB-lite"/>
    </source>
</evidence>
<dbReference type="Gene3D" id="4.10.900.10">
    <property type="entry name" value="TCF3-CBD (Catenin binding domain)"/>
    <property type="match status" value="1"/>
</dbReference>
<dbReference type="GO" id="GO:0002009">
    <property type="term" value="P:morphogenesis of an epithelium"/>
    <property type="evidence" value="ECO:0007669"/>
    <property type="project" value="UniProtKB-ARBA"/>
</dbReference>
<keyword evidence="5" id="KW-0325">Glycoprotein</keyword>
<accession>A0A8C3AIL2</accession>
<keyword evidence="4" id="KW-0472">Membrane</keyword>
<dbReference type="InterPro" id="IPR009122">
    <property type="entry name" value="Desmosomal_cadherin"/>
</dbReference>
<evidence type="ECO:0000256" key="1">
    <source>
        <dbReference type="ARBA" id="ARBA00004236"/>
    </source>
</evidence>
<feature type="region of interest" description="Disordered" evidence="6">
    <location>
        <begin position="102"/>
        <end position="125"/>
    </location>
</feature>
<dbReference type="Ensembl" id="ENSCLMT00005043866.1">
    <property type="protein sequence ID" value="ENSCLMP00005042342.1"/>
    <property type="gene ID" value="ENSCLMG00005019731.1"/>
</dbReference>
<evidence type="ECO:0000256" key="2">
    <source>
        <dbReference type="ARBA" id="ARBA00022475"/>
    </source>
</evidence>
<proteinExistence type="predicted"/>
<keyword evidence="9" id="KW-1185">Reference proteome</keyword>
<dbReference type="InterPro" id="IPR000233">
    <property type="entry name" value="Cadherin_Y-type_LIR"/>
</dbReference>
<dbReference type="GO" id="GO:0005886">
    <property type="term" value="C:plasma membrane"/>
    <property type="evidence" value="ECO:0007669"/>
    <property type="project" value="UniProtKB-SubCell"/>
</dbReference>
<comment type="subcellular location">
    <subcellularLocation>
        <location evidence="1">Cell membrane</location>
    </subcellularLocation>
</comment>
<keyword evidence="2" id="KW-1003">Cell membrane</keyword>
<dbReference type="Proteomes" id="UP000694565">
    <property type="component" value="Unplaced"/>
</dbReference>
<evidence type="ECO:0000313" key="9">
    <source>
        <dbReference type="Proteomes" id="UP000694565"/>
    </source>
</evidence>
<dbReference type="FunFam" id="4.10.900.10:FF:000003">
    <property type="entry name" value="Desmoglein 1"/>
    <property type="match status" value="1"/>
</dbReference>
<dbReference type="GO" id="GO:0007156">
    <property type="term" value="P:homophilic cell adhesion via plasma membrane adhesion molecules"/>
    <property type="evidence" value="ECO:0007669"/>
    <property type="project" value="InterPro"/>
</dbReference>
<reference evidence="8" key="1">
    <citation type="submission" date="2025-08" db="UniProtKB">
        <authorList>
            <consortium name="Ensembl"/>
        </authorList>
    </citation>
    <scope>IDENTIFICATION</scope>
</reference>
<feature type="domain" description="Cadherin Y-type LIR-motif" evidence="7">
    <location>
        <begin position="33"/>
        <end position="80"/>
    </location>
</feature>
<evidence type="ECO:0000256" key="4">
    <source>
        <dbReference type="ARBA" id="ARBA00022989"/>
    </source>
</evidence>
<dbReference type="PRINTS" id="PR01818">
    <property type="entry name" value="DESMOCADHERN"/>
</dbReference>
<dbReference type="InterPro" id="IPR027397">
    <property type="entry name" value="Catenin-bd_sf"/>
</dbReference>
<evidence type="ECO:0000313" key="8">
    <source>
        <dbReference type="Ensembl" id="ENSCLMP00005042342.1"/>
    </source>
</evidence>
<organism evidence="8 9">
    <name type="scientific">Cyclopterus lumpus</name>
    <name type="common">Lumpsucker</name>
    <dbReference type="NCBI Taxonomy" id="8103"/>
    <lineage>
        <taxon>Eukaryota</taxon>
        <taxon>Metazoa</taxon>
        <taxon>Chordata</taxon>
        <taxon>Craniata</taxon>
        <taxon>Vertebrata</taxon>
        <taxon>Euteleostomi</taxon>
        <taxon>Actinopterygii</taxon>
        <taxon>Neopterygii</taxon>
        <taxon>Teleostei</taxon>
        <taxon>Neoteleostei</taxon>
        <taxon>Acanthomorphata</taxon>
        <taxon>Eupercaria</taxon>
        <taxon>Perciformes</taxon>
        <taxon>Cottioidei</taxon>
        <taxon>Cottales</taxon>
        <taxon>Cyclopteridae</taxon>
        <taxon>Cyclopterus</taxon>
    </lineage>
</organism>
<dbReference type="Pfam" id="PF01049">
    <property type="entry name" value="CADH_Y-type_LIR"/>
    <property type="match status" value="1"/>
</dbReference>
<dbReference type="GO" id="GO:0005509">
    <property type="term" value="F:calcium ion binding"/>
    <property type="evidence" value="ECO:0007669"/>
    <property type="project" value="InterPro"/>
</dbReference>
<sequence length="199" mass="21322">MEMATQAATEKHGGWRTRQLAVTSENENLGGKDGLLVYDYEGQGSSAGSVGCCSLLEVDNDLDFLDDLGTKFKTLAEVCGGKKIPTEVKQVFSLPPSASINTQTSVSSSMAIQQQPPPPKQQPTISTTVVRDLSEGTQVMKETQLSPDSRTATRLILLYQPLSSSLSVNSVSHQICPLEAEICHGSQCVGVKVCLFQCL</sequence>
<feature type="compositionally biased region" description="Polar residues" evidence="6">
    <location>
        <begin position="102"/>
        <end position="112"/>
    </location>
</feature>